<comment type="catalytic activity">
    <reaction evidence="7">
        <text>Zn(2+)(in) + ATP + H2O = Zn(2+)(out) + ADP + phosphate + H(+)</text>
        <dbReference type="Rhea" id="RHEA:20621"/>
        <dbReference type="ChEBI" id="CHEBI:15377"/>
        <dbReference type="ChEBI" id="CHEBI:15378"/>
        <dbReference type="ChEBI" id="CHEBI:29105"/>
        <dbReference type="ChEBI" id="CHEBI:30616"/>
        <dbReference type="ChEBI" id="CHEBI:43474"/>
        <dbReference type="ChEBI" id="CHEBI:456216"/>
        <dbReference type="EC" id="7.2.2.12"/>
    </reaction>
</comment>
<evidence type="ECO:0000256" key="1">
    <source>
        <dbReference type="ARBA" id="ARBA00004370"/>
    </source>
</evidence>
<evidence type="ECO:0000256" key="2">
    <source>
        <dbReference type="ARBA" id="ARBA00006024"/>
    </source>
</evidence>
<evidence type="ECO:0000256" key="4">
    <source>
        <dbReference type="ARBA" id="ARBA00022989"/>
    </source>
</evidence>
<dbReference type="InterPro" id="IPR051014">
    <property type="entry name" value="Cation_Transport_ATPase_IB"/>
</dbReference>
<dbReference type="EMBL" id="FXUL01000018">
    <property type="protein sequence ID" value="SMP72402.1"/>
    <property type="molecule type" value="Genomic_DNA"/>
</dbReference>
<comment type="caution">
    <text evidence="9">The sequence shown here is derived from an EMBL/GenBank/DDBJ whole genome shotgun (WGS) entry which is preliminary data.</text>
</comment>
<gene>
    <name evidence="9" type="ORF">SAMN06295970_11814</name>
</gene>
<dbReference type="Proteomes" id="UP001158049">
    <property type="component" value="Unassembled WGS sequence"/>
</dbReference>
<keyword evidence="5 8" id="KW-0472">Membrane</keyword>
<dbReference type="Gene3D" id="3.40.50.1000">
    <property type="entry name" value="HAD superfamily/HAD-like"/>
    <property type="match status" value="1"/>
</dbReference>
<dbReference type="SUPFAM" id="SSF81660">
    <property type="entry name" value="Metal cation-transporting ATPase, ATP-binding domain N"/>
    <property type="match status" value="1"/>
</dbReference>
<dbReference type="SUPFAM" id="SSF81665">
    <property type="entry name" value="Calcium ATPase, transmembrane domain M"/>
    <property type="match status" value="1"/>
</dbReference>
<comment type="similarity">
    <text evidence="2">Belongs to the cation transport ATPase (P-type) (TC 3.A.3) family. Type IB subfamily.</text>
</comment>
<keyword evidence="10" id="KW-1185">Reference proteome</keyword>
<feature type="transmembrane region" description="Helical" evidence="8">
    <location>
        <begin position="52"/>
        <end position="71"/>
    </location>
</feature>
<proteinExistence type="inferred from homology"/>
<name>A0ABY1QJF1_9BURK</name>
<feature type="transmembrane region" description="Helical" evidence="8">
    <location>
        <begin position="83"/>
        <end position="110"/>
    </location>
</feature>
<sequence>MYAGTINEQGVLDVRVSANSGDSTLSRIVRVIEETQGRQAPTQRFVDTFARYYTPAVVAVAVLGAGIPPLFLEATFAPWLYKALVMLVIACPCALVISTPVTVVSGLTAAGRRGILIKGGEFLEVGYRLKATAMDKTGTLTLGQPAVTSVQPLGGRTEEDVLLLAASLDTHSTHPIARAVVKAGPPEARLIPVSQFETLPGRGVKGLMGDITFYLGNHRLLEELGMCSPTIESLLDKLEEDAQTAIVLVSETGPLGIIASADVLRPKVAGVIQELYGLGVTTIMLTGDNVRTVKRISELVGITSFKGELLPEDKLTAIE</sequence>
<dbReference type="RefSeq" id="WP_283444069.1">
    <property type="nucleotide sequence ID" value="NZ_FXUL01000018.1"/>
</dbReference>
<evidence type="ECO:0000256" key="6">
    <source>
        <dbReference type="ARBA" id="ARBA00039097"/>
    </source>
</evidence>
<dbReference type="InterPro" id="IPR023299">
    <property type="entry name" value="ATPase_P-typ_cyto_dom_N"/>
</dbReference>
<reference evidence="9 10" key="1">
    <citation type="submission" date="2017-05" db="EMBL/GenBank/DDBJ databases">
        <authorList>
            <person name="Varghese N."/>
            <person name="Submissions S."/>
        </authorList>
    </citation>
    <scope>NUCLEOTIDE SEQUENCE [LARGE SCALE GENOMIC DNA]</scope>
    <source>
        <strain evidence="9 10">DSM 26001</strain>
    </source>
</reference>
<dbReference type="EC" id="7.2.2.12" evidence="6"/>
<dbReference type="Pfam" id="PF00702">
    <property type="entry name" value="Hydrolase"/>
    <property type="match status" value="1"/>
</dbReference>
<dbReference type="NCBIfam" id="TIGR01494">
    <property type="entry name" value="ATPase_P-type"/>
    <property type="match status" value="1"/>
</dbReference>
<organism evidence="9 10">
    <name type="scientific">Noviherbaspirillum suwonense</name>
    <dbReference type="NCBI Taxonomy" id="1224511"/>
    <lineage>
        <taxon>Bacteria</taxon>
        <taxon>Pseudomonadati</taxon>
        <taxon>Pseudomonadota</taxon>
        <taxon>Betaproteobacteria</taxon>
        <taxon>Burkholderiales</taxon>
        <taxon>Oxalobacteraceae</taxon>
        <taxon>Noviherbaspirillum</taxon>
    </lineage>
</organism>
<dbReference type="PANTHER" id="PTHR48085:SF5">
    <property type="entry name" value="CADMIUM_ZINC-TRANSPORTING ATPASE HMA4-RELATED"/>
    <property type="match status" value="1"/>
</dbReference>
<keyword evidence="4 8" id="KW-1133">Transmembrane helix</keyword>
<evidence type="ECO:0000313" key="9">
    <source>
        <dbReference type="EMBL" id="SMP72402.1"/>
    </source>
</evidence>
<dbReference type="PANTHER" id="PTHR48085">
    <property type="entry name" value="CADMIUM/ZINC-TRANSPORTING ATPASE HMA2-RELATED"/>
    <property type="match status" value="1"/>
</dbReference>
<dbReference type="InterPro" id="IPR001757">
    <property type="entry name" value="P_typ_ATPase"/>
</dbReference>
<protein>
    <recommendedName>
        <fullName evidence="6">P-type Zn(2+) transporter</fullName>
        <ecNumber evidence="6">7.2.2.12</ecNumber>
    </recommendedName>
</protein>
<evidence type="ECO:0000256" key="3">
    <source>
        <dbReference type="ARBA" id="ARBA00022692"/>
    </source>
</evidence>
<keyword evidence="3 8" id="KW-0812">Transmembrane</keyword>
<evidence type="ECO:0000256" key="7">
    <source>
        <dbReference type="ARBA" id="ARBA00047308"/>
    </source>
</evidence>
<dbReference type="InterPro" id="IPR023298">
    <property type="entry name" value="ATPase_P-typ_TM_dom_sf"/>
</dbReference>
<dbReference type="SUPFAM" id="SSF56784">
    <property type="entry name" value="HAD-like"/>
    <property type="match status" value="1"/>
</dbReference>
<evidence type="ECO:0000256" key="8">
    <source>
        <dbReference type="SAM" id="Phobius"/>
    </source>
</evidence>
<evidence type="ECO:0000256" key="5">
    <source>
        <dbReference type="ARBA" id="ARBA00023136"/>
    </source>
</evidence>
<dbReference type="PRINTS" id="PR00119">
    <property type="entry name" value="CATATPASE"/>
</dbReference>
<dbReference type="Gene3D" id="3.40.1110.10">
    <property type="entry name" value="Calcium-transporting ATPase, cytoplasmic domain N"/>
    <property type="match status" value="1"/>
</dbReference>
<dbReference type="PROSITE" id="PS00154">
    <property type="entry name" value="ATPASE_E1_E2"/>
    <property type="match status" value="1"/>
</dbReference>
<dbReference type="InterPro" id="IPR023214">
    <property type="entry name" value="HAD_sf"/>
</dbReference>
<comment type="subcellular location">
    <subcellularLocation>
        <location evidence="1">Membrane</location>
    </subcellularLocation>
</comment>
<dbReference type="InterPro" id="IPR018303">
    <property type="entry name" value="ATPase_P-typ_P_site"/>
</dbReference>
<evidence type="ECO:0000313" key="10">
    <source>
        <dbReference type="Proteomes" id="UP001158049"/>
    </source>
</evidence>
<dbReference type="InterPro" id="IPR036412">
    <property type="entry name" value="HAD-like_sf"/>
</dbReference>
<accession>A0ABY1QJF1</accession>